<organism evidence="2 3">
    <name type="scientific">Sphingomonas gellani</name>
    <dbReference type="NCBI Taxonomy" id="1166340"/>
    <lineage>
        <taxon>Bacteria</taxon>
        <taxon>Pseudomonadati</taxon>
        <taxon>Pseudomonadota</taxon>
        <taxon>Alphaproteobacteria</taxon>
        <taxon>Sphingomonadales</taxon>
        <taxon>Sphingomonadaceae</taxon>
        <taxon>Sphingomonas</taxon>
    </lineage>
</organism>
<keyword evidence="3" id="KW-1185">Reference proteome</keyword>
<evidence type="ECO:0000256" key="1">
    <source>
        <dbReference type="SAM" id="Phobius"/>
    </source>
</evidence>
<accession>A0A1H8IB35</accession>
<reference evidence="3" key="1">
    <citation type="submission" date="2016-10" db="EMBL/GenBank/DDBJ databases">
        <authorList>
            <person name="Varghese N."/>
            <person name="Submissions S."/>
        </authorList>
    </citation>
    <scope>NUCLEOTIDE SEQUENCE [LARGE SCALE GENOMIC DNA]</scope>
    <source>
        <strain evidence="3">S6-262</strain>
    </source>
</reference>
<dbReference type="RefSeq" id="WP_280139265.1">
    <property type="nucleotide sequence ID" value="NZ_FOCF01000009.1"/>
</dbReference>
<feature type="transmembrane region" description="Helical" evidence="1">
    <location>
        <begin position="20"/>
        <end position="41"/>
    </location>
</feature>
<keyword evidence="1" id="KW-0812">Transmembrane</keyword>
<dbReference type="Proteomes" id="UP000199206">
    <property type="component" value="Unassembled WGS sequence"/>
</dbReference>
<evidence type="ECO:0000313" key="2">
    <source>
        <dbReference type="EMBL" id="SEN65551.1"/>
    </source>
</evidence>
<evidence type="ECO:0000313" key="3">
    <source>
        <dbReference type="Proteomes" id="UP000199206"/>
    </source>
</evidence>
<sequence length="42" mass="4467">MAVTTTNREMTDDIMSARPIYALAGSLALGLMLWTGALALII</sequence>
<proteinExistence type="predicted"/>
<name>A0A1H8IB35_9SPHN</name>
<keyword evidence="1" id="KW-1133">Transmembrane helix</keyword>
<dbReference type="EMBL" id="FOCF01000009">
    <property type="protein sequence ID" value="SEN65551.1"/>
    <property type="molecule type" value="Genomic_DNA"/>
</dbReference>
<gene>
    <name evidence="2" type="ORF">SAMN05192583_3271</name>
</gene>
<dbReference type="AlphaFoldDB" id="A0A1H8IB35"/>
<keyword evidence="1" id="KW-0472">Membrane</keyword>
<protein>
    <submittedName>
        <fullName evidence="2">Uncharacterized protein</fullName>
    </submittedName>
</protein>